<dbReference type="GO" id="GO:1900376">
    <property type="term" value="P:regulation of secondary metabolite biosynthetic process"/>
    <property type="evidence" value="ECO:0007669"/>
    <property type="project" value="TreeGrafter"/>
</dbReference>
<dbReference type="AlphaFoldDB" id="A0A1G2C109"/>
<evidence type="ECO:0000256" key="8">
    <source>
        <dbReference type="PIRSR" id="PIRSR602481-2"/>
    </source>
</evidence>
<protein>
    <recommendedName>
        <fullName evidence="11">Ferric uptake regulation protein</fullName>
    </recommendedName>
</protein>
<dbReference type="InterPro" id="IPR036388">
    <property type="entry name" value="WH-like_DNA-bd_sf"/>
</dbReference>
<evidence type="ECO:0008006" key="11">
    <source>
        <dbReference type="Google" id="ProtNLM"/>
    </source>
</evidence>
<sequence>MIEKNLIKTAGLKITAANTAVFSILKNHVTPLSAKDIWTKANKKINLVSIYRILERFLTAGLINEDSIKNTRQEKIYHLSHDKHHHHHLLCQSCQKIFCIPCKLKIDLPTNFKITKHQIQLIGLCDKCK</sequence>
<evidence type="ECO:0000256" key="3">
    <source>
        <dbReference type="ARBA" id="ARBA00022833"/>
    </source>
</evidence>
<feature type="binding site" evidence="8">
    <location>
        <position position="117"/>
    </location>
    <ligand>
        <name>Fe cation</name>
        <dbReference type="ChEBI" id="CHEBI:24875"/>
    </ligand>
</feature>
<dbReference type="InterPro" id="IPR043135">
    <property type="entry name" value="Fur_C"/>
</dbReference>
<dbReference type="SUPFAM" id="SSF46785">
    <property type="entry name" value="Winged helix' DNA-binding domain"/>
    <property type="match status" value="1"/>
</dbReference>
<dbReference type="GO" id="GO:0000976">
    <property type="term" value="F:transcription cis-regulatory region binding"/>
    <property type="evidence" value="ECO:0007669"/>
    <property type="project" value="TreeGrafter"/>
</dbReference>
<evidence type="ECO:0000256" key="5">
    <source>
        <dbReference type="ARBA" id="ARBA00023125"/>
    </source>
</evidence>
<evidence type="ECO:0000256" key="2">
    <source>
        <dbReference type="ARBA" id="ARBA00022491"/>
    </source>
</evidence>
<dbReference type="GO" id="GO:0003700">
    <property type="term" value="F:DNA-binding transcription factor activity"/>
    <property type="evidence" value="ECO:0007669"/>
    <property type="project" value="InterPro"/>
</dbReference>
<dbReference type="Proteomes" id="UP000177626">
    <property type="component" value="Unassembled WGS sequence"/>
</dbReference>
<feature type="binding site" evidence="7">
    <location>
        <position position="94"/>
    </location>
    <ligand>
        <name>Zn(2+)</name>
        <dbReference type="ChEBI" id="CHEBI:29105"/>
    </ligand>
</feature>
<keyword evidence="7" id="KW-0479">Metal-binding</keyword>
<evidence type="ECO:0000256" key="7">
    <source>
        <dbReference type="PIRSR" id="PIRSR602481-1"/>
    </source>
</evidence>
<dbReference type="InterPro" id="IPR002481">
    <property type="entry name" value="FUR"/>
</dbReference>
<dbReference type="GO" id="GO:0045892">
    <property type="term" value="P:negative regulation of DNA-templated transcription"/>
    <property type="evidence" value="ECO:0007669"/>
    <property type="project" value="TreeGrafter"/>
</dbReference>
<name>A0A1G2C109_9BACT</name>
<keyword evidence="4" id="KW-0805">Transcription regulation</keyword>
<dbReference type="PANTHER" id="PTHR33202">
    <property type="entry name" value="ZINC UPTAKE REGULATION PROTEIN"/>
    <property type="match status" value="1"/>
</dbReference>
<feature type="binding site" evidence="8">
    <location>
        <position position="85"/>
    </location>
    <ligand>
        <name>Fe cation</name>
        <dbReference type="ChEBI" id="CHEBI:24875"/>
    </ligand>
</feature>
<comment type="similarity">
    <text evidence="1">Belongs to the Fur family.</text>
</comment>
<dbReference type="Pfam" id="PF01475">
    <property type="entry name" value="FUR"/>
    <property type="match status" value="1"/>
</dbReference>
<keyword evidence="8" id="KW-0408">Iron</keyword>
<evidence type="ECO:0000256" key="1">
    <source>
        <dbReference type="ARBA" id="ARBA00007957"/>
    </source>
</evidence>
<evidence type="ECO:0000313" key="9">
    <source>
        <dbReference type="EMBL" id="OGY94270.1"/>
    </source>
</evidence>
<evidence type="ECO:0000256" key="6">
    <source>
        <dbReference type="ARBA" id="ARBA00023163"/>
    </source>
</evidence>
<accession>A0A1G2C109</accession>
<keyword evidence="3 7" id="KW-0862">Zinc</keyword>
<organism evidence="9 10">
    <name type="scientific">Candidatus Komeilibacteria bacterium RIFOXYC1_FULL_37_11</name>
    <dbReference type="NCBI Taxonomy" id="1798555"/>
    <lineage>
        <taxon>Bacteria</taxon>
        <taxon>Candidatus Komeiliibacteriota</taxon>
    </lineage>
</organism>
<comment type="cofactor">
    <cofactor evidence="8">
        <name>Mn(2+)</name>
        <dbReference type="ChEBI" id="CHEBI:29035"/>
    </cofactor>
    <cofactor evidence="8">
        <name>Fe(2+)</name>
        <dbReference type="ChEBI" id="CHEBI:29033"/>
    </cofactor>
    <text evidence="8">Binds 1 Mn(2+) or Fe(2+) ion per subunit.</text>
</comment>
<dbReference type="EMBL" id="MHKQ01000010">
    <property type="protein sequence ID" value="OGY94270.1"/>
    <property type="molecule type" value="Genomic_DNA"/>
</dbReference>
<comment type="caution">
    <text evidence="9">The sequence shown here is derived from an EMBL/GenBank/DDBJ whole genome shotgun (WGS) entry which is preliminary data.</text>
</comment>
<comment type="cofactor">
    <cofactor evidence="7">
        <name>Zn(2+)</name>
        <dbReference type="ChEBI" id="CHEBI:29105"/>
    </cofactor>
    <text evidence="7">Binds 1 zinc ion per subunit.</text>
</comment>
<dbReference type="PANTHER" id="PTHR33202:SF8">
    <property type="entry name" value="PEROXIDE-RESPONSIVE REPRESSOR PERR"/>
    <property type="match status" value="1"/>
</dbReference>
<feature type="binding site" evidence="7">
    <location>
        <position position="91"/>
    </location>
    <ligand>
        <name>Zn(2+)</name>
        <dbReference type="ChEBI" id="CHEBI:29105"/>
    </ligand>
</feature>
<dbReference type="GO" id="GO:0008270">
    <property type="term" value="F:zinc ion binding"/>
    <property type="evidence" value="ECO:0007669"/>
    <property type="project" value="TreeGrafter"/>
</dbReference>
<feature type="binding site" evidence="7">
    <location>
        <position position="125"/>
    </location>
    <ligand>
        <name>Zn(2+)</name>
        <dbReference type="ChEBI" id="CHEBI:29105"/>
    </ligand>
</feature>
<dbReference type="Gene3D" id="1.10.10.10">
    <property type="entry name" value="Winged helix-like DNA-binding domain superfamily/Winged helix DNA-binding domain"/>
    <property type="match status" value="1"/>
</dbReference>
<gene>
    <name evidence="9" type="ORF">A2406_02105</name>
</gene>
<keyword evidence="5" id="KW-0238">DNA-binding</keyword>
<dbReference type="InterPro" id="IPR036390">
    <property type="entry name" value="WH_DNA-bd_sf"/>
</dbReference>
<evidence type="ECO:0000313" key="10">
    <source>
        <dbReference type="Proteomes" id="UP000177626"/>
    </source>
</evidence>
<keyword evidence="2" id="KW-0678">Repressor</keyword>
<feature type="binding site" evidence="7">
    <location>
        <position position="128"/>
    </location>
    <ligand>
        <name>Zn(2+)</name>
        <dbReference type="ChEBI" id="CHEBI:29105"/>
    </ligand>
</feature>
<proteinExistence type="inferred from homology"/>
<evidence type="ECO:0000256" key="4">
    <source>
        <dbReference type="ARBA" id="ARBA00023015"/>
    </source>
</evidence>
<dbReference type="Gene3D" id="3.30.1490.190">
    <property type="match status" value="1"/>
</dbReference>
<reference evidence="9 10" key="1">
    <citation type="journal article" date="2016" name="Nat. Commun.">
        <title>Thousands of microbial genomes shed light on interconnected biogeochemical processes in an aquifer system.</title>
        <authorList>
            <person name="Anantharaman K."/>
            <person name="Brown C.T."/>
            <person name="Hug L.A."/>
            <person name="Sharon I."/>
            <person name="Castelle C.J."/>
            <person name="Probst A.J."/>
            <person name="Thomas B.C."/>
            <person name="Singh A."/>
            <person name="Wilkins M.J."/>
            <person name="Karaoz U."/>
            <person name="Brodie E.L."/>
            <person name="Williams K.H."/>
            <person name="Hubbard S.S."/>
            <person name="Banfield J.F."/>
        </authorList>
    </citation>
    <scope>NUCLEOTIDE SEQUENCE [LARGE SCALE GENOMIC DNA]</scope>
</reference>
<keyword evidence="6" id="KW-0804">Transcription</keyword>